<dbReference type="AlphaFoldDB" id="C6JWC8"/>
<reference evidence="1" key="2">
    <citation type="submission" date="2009-05" db="EMBL/GenBank/DDBJ databases">
        <authorList>
            <person name="Lee J.-S."/>
        </authorList>
    </citation>
    <scope>NUCLEOTIDE SEQUENCE</scope>
</reference>
<name>C6JWC8_TIGJA</name>
<accession>C6JWC8</accession>
<organism evidence="1">
    <name type="scientific">Tigriopus japonicus</name>
    <name type="common">Copepod</name>
    <dbReference type="NCBI Taxonomy" id="158387"/>
    <lineage>
        <taxon>Eukaryota</taxon>
        <taxon>Metazoa</taxon>
        <taxon>Ecdysozoa</taxon>
        <taxon>Arthropoda</taxon>
        <taxon>Crustacea</taxon>
        <taxon>Multicrustacea</taxon>
        <taxon>Hexanauplia</taxon>
        <taxon>Copepoda</taxon>
        <taxon>Harpacticoida</taxon>
        <taxon>Harpacticidae</taxon>
        <taxon>Tigriopus</taxon>
    </lineage>
</organism>
<feature type="non-terminal residue" evidence="1">
    <location>
        <position position="1"/>
    </location>
</feature>
<evidence type="ECO:0008006" key="2">
    <source>
        <dbReference type="Google" id="ProtNLM"/>
    </source>
</evidence>
<dbReference type="EMBL" id="GQ144723">
    <property type="protein sequence ID" value="ACS36136.1"/>
    <property type="molecule type" value="mRNA"/>
</dbReference>
<protein>
    <recommendedName>
        <fullName evidence="2">Protein quiver</fullName>
    </recommendedName>
</protein>
<reference evidence="1" key="1">
    <citation type="journal article" date="2009" name="Aquat. Toxicol.">
        <title>Gene expression profiling of copper-induced responses in the intertidal copepod Tigriopus japonicus using a 6K oligochip microarray.</title>
        <authorList>
            <person name="Ki J.S."/>
            <person name="Raisuddin S."/>
            <person name="Lee K.W."/>
            <person name="Hwang D.S."/>
            <person name="Han J."/>
            <person name="Rhee J.S."/>
            <person name="Kim I.C."/>
            <person name="Park H.G."/>
            <person name="Ryu J.C."/>
            <person name="Lee J.S."/>
        </authorList>
    </citation>
    <scope>NUCLEOTIDE SEQUENCE</scope>
</reference>
<proteinExistence type="evidence at transcript level"/>
<sequence length="44" mass="5055">VILFSQIQESAGIKCWVCRSDVEPRCSDPFYNGTQILHDCTHEK</sequence>
<feature type="non-terminal residue" evidence="1">
    <location>
        <position position="44"/>
    </location>
</feature>
<evidence type="ECO:0000313" key="1">
    <source>
        <dbReference type="EMBL" id="ACS36136.1"/>
    </source>
</evidence>